<dbReference type="EMBL" id="FOMZ01000016">
    <property type="protein sequence ID" value="SFE54556.1"/>
    <property type="molecule type" value="Genomic_DNA"/>
</dbReference>
<keyword evidence="3" id="KW-1185">Reference proteome</keyword>
<gene>
    <name evidence="2" type="ORF">SAMN04487819_11663</name>
</gene>
<dbReference type="InterPro" id="IPR009350">
    <property type="entry name" value="Phage_tail_T"/>
</dbReference>
<dbReference type="Pfam" id="PF06223">
    <property type="entry name" value="Phage_tail_T"/>
    <property type="match status" value="1"/>
</dbReference>
<name>A0A1I2BEL8_9ACTN</name>
<dbReference type="AlphaFoldDB" id="A0A1I2BEL8"/>
<dbReference type="Proteomes" id="UP000198716">
    <property type="component" value="Unassembled WGS sequence"/>
</dbReference>
<dbReference type="RefSeq" id="WP_092929217.1">
    <property type="nucleotide sequence ID" value="NZ_FOMZ01000016.1"/>
</dbReference>
<evidence type="ECO:0000313" key="3">
    <source>
        <dbReference type="Proteomes" id="UP000198716"/>
    </source>
</evidence>
<evidence type="ECO:0000313" key="2">
    <source>
        <dbReference type="EMBL" id="SFE54556.1"/>
    </source>
</evidence>
<reference evidence="3" key="1">
    <citation type="submission" date="2016-10" db="EMBL/GenBank/DDBJ databases">
        <authorList>
            <person name="Varghese N."/>
            <person name="Submissions S."/>
        </authorList>
    </citation>
    <scope>NUCLEOTIDE SEQUENCE [LARGE SCALE GENOMIC DNA]</scope>
    <source>
        <strain evidence="3">DSM 45004</strain>
    </source>
</reference>
<proteinExistence type="predicted"/>
<sequence length="114" mass="12575">MRTRPGRRFAFRLAAHLGYTVDELLTRITARELAEWQAFERLEGPLGGARGDVHAAMITAAITNANRSKGPPKKPAEFLPQWDKAMATRQQTADEMFAQAKAITARLGGTNHTT</sequence>
<feature type="domain" description="Minor tail T" evidence="1">
    <location>
        <begin position="29"/>
        <end position="106"/>
    </location>
</feature>
<accession>A0A1I2BEL8</accession>
<evidence type="ECO:0000259" key="1">
    <source>
        <dbReference type="Pfam" id="PF06223"/>
    </source>
</evidence>
<protein>
    <recommendedName>
        <fullName evidence="1">Minor tail T domain-containing protein</fullName>
    </recommendedName>
</protein>
<organism evidence="2 3">
    <name type="scientific">Actinopolyspora alba</name>
    <dbReference type="NCBI Taxonomy" id="673379"/>
    <lineage>
        <taxon>Bacteria</taxon>
        <taxon>Bacillati</taxon>
        <taxon>Actinomycetota</taxon>
        <taxon>Actinomycetes</taxon>
        <taxon>Actinopolysporales</taxon>
        <taxon>Actinopolysporaceae</taxon>
        <taxon>Actinopolyspora</taxon>
        <taxon>Actinopolyspora alba group</taxon>
    </lineage>
</organism>